<dbReference type="Gene3D" id="3.10.180.50">
    <property type="match status" value="1"/>
</dbReference>
<dbReference type="RefSeq" id="WP_262566607.1">
    <property type="nucleotide sequence ID" value="NZ_JAPFCC010000001.1"/>
</dbReference>
<evidence type="ECO:0000256" key="3">
    <source>
        <dbReference type="ARBA" id="ARBA00023002"/>
    </source>
</evidence>
<accession>A0ABT3MQC5</accession>
<dbReference type="SMART" id="SM01150">
    <property type="entry name" value="DUF1338"/>
    <property type="match status" value="1"/>
</dbReference>
<proteinExistence type="inferred from homology"/>
<evidence type="ECO:0000313" key="9">
    <source>
        <dbReference type="Proteomes" id="UP001209854"/>
    </source>
</evidence>
<evidence type="ECO:0000256" key="2">
    <source>
        <dbReference type="ARBA" id="ARBA00022964"/>
    </source>
</evidence>
<comment type="cofactor">
    <cofactor evidence="1">
        <name>Fe(2+)</name>
        <dbReference type="ChEBI" id="CHEBI:29033"/>
    </cofactor>
</comment>
<gene>
    <name evidence="8" type="ORF">NX722_02655</name>
</gene>
<dbReference type="InterPro" id="IPR009770">
    <property type="entry name" value="HGLS"/>
</dbReference>
<dbReference type="EC" id="1.13.11.93" evidence="6"/>
<comment type="caution">
    <text evidence="8">The sequence shown here is derived from an EMBL/GenBank/DDBJ whole genome shotgun (WGS) entry which is preliminary data.</text>
</comment>
<dbReference type="PANTHER" id="PTHR31136">
    <property type="entry name" value="DUF1338 DOMAIN-CONTAINING PROTEIN"/>
    <property type="match status" value="1"/>
</dbReference>
<evidence type="ECO:0000313" key="8">
    <source>
        <dbReference type="EMBL" id="MCW7551562.1"/>
    </source>
</evidence>
<keyword evidence="4" id="KW-0408">Iron</keyword>
<comment type="similarity">
    <text evidence="5">Belongs to the 2-oxoadipate dioxygenase/decarboxylase family.</text>
</comment>
<organism evidence="8 9">
    <name type="scientific">Endozoicomonas gorgoniicola</name>
    <dbReference type="NCBI Taxonomy" id="1234144"/>
    <lineage>
        <taxon>Bacteria</taxon>
        <taxon>Pseudomonadati</taxon>
        <taxon>Pseudomonadota</taxon>
        <taxon>Gammaproteobacteria</taxon>
        <taxon>Oceanospirillales</taxon>
        <taxon>Endozoicomonadaceae</taxon>
        <taxon>Endozoicomonas</taxon>
    </lineage>
</organism>
<keyword evidence="3" id="KW-0560">Oxidoreductase</keyword>
<evidence type="ECO:0000256" key="6">
    <source>
        <dbReference type="ARBA" id="ARBA00035023"/>
    </source>
</evidence>
<evidence type="ECO:0000256" key="4">
    <source>
        <dbReference type="ARBA" id="ARBA00023004"/>
    </source>
</evidence>
<protein>
    <recommendedName>
        <fullName evidence="6">2-oxoadipate dioxygenase/decarboxylase</fullName>
        <ecNumber evidence="6">1.13.11.93</ecNumber>
    </recommendedName>
    <alternativeName>
        <fullName evidence="7">2-hydroxyglutarate synthase</fullName>
    </alternativeName>
</protein>
<dbReference type="Proteomes" id="UP001209854">
    <property type="component" value="Unassembled WGS sequence"/>
</dbReference>
<dbReference type="PANTHER" id="PTHR31136:SF5">
    <property type="entry name" value="2-OXOADIPATE DIOXYGENASE_DECARBOXYLASE, CHLOROPLASTIC"/>
    <property type="match status" value="1"/>
</dbReference>
<keyword evidence="2" id="KW-0223">Dioxygenase</keyword>
<keyword evidence="9" id="KW-1185">Reference proteome</keyword>
<reference evidence="8 9" key="1">
    <citation type="submission" date="2022-10" db="EMBL/GenBank/DDBJ databases">
        <title>High-quality genome sequences of two octocoral-associated bacteria, Endozoicomonas euniceicola EF212 and Endozoicomonas gorgoniicola PS125.</title>
        <authorList>
            <person name="Chiou Y.-J."/>
            <person name="Chen Y.-H."/>
        </authorList>
    </citation>
    <scope>NUCLEOTIDE SEQUENCE [LARGE SCALE GENOMIC DNA]</scope>
    <source>
        <strain evidence="8 9">PS125</strain>
    </source>
</reference>
<sequence>MNPTNYKTILSDLINPLWVTYCQRVPQVLKIHHLLEEHNKRVVHDHISFRTVNLPWTSGSVLTEKLGQFGYCLRDSASRPEENLELYWLHHPAPEVPAILITELDVHCLSQPLQSLLKEITSENDTPPLWSLNHIPPKKPTLQQFETLQSDNEMAAWFSLFGTSAHYFSVSVNHLDRQNDMLKLVKLLMEEGFALDNRSGLIRESAHQMIKQVVSLPDQIEISFSPEEKVRVSTGCYHFTLRFKSPSGKLYKKFFSDTFSRAKAD</sequence>
<dbReference type="EMBL" id="JAPFCC010000001">
    <property type="protein sequence ID" value="MCW7551562.1"/>
    <property type="molecule type" value="Genomic_DNA"/>
</dbReference>
<evidence type="ECO:0000256" key="5">
    <source>
        <dbReference type="ARBA" id="ARBA00035013"/>
    </source>
</evidence>
<evidence type="ECO:0000256" key="1">
    <source>
        <dbReference type="ARBA" id="ARBA00001954"/>
    </source>
</evidence>
<evidence type="ECO:0000256" key="7">
    <source>
        <dbReference type="ARBA" id="ARBA00035045"/>
    </source>
</evidence>
<name>A0ABT3MQC5_9GAMM</name>